<accession>A0A840IN21</accession>
<feature type="compositionally biased region" description="Polar residues" evidence="1">
    <location>
        <begin position="127"/>
        <end position="141"/>
    </location>
</feature>
<dbReference type="AlphaFoldDB" id="A0A840IN21"/>
<reference evidence="2 3" key="1">
    <citation type="submission" date="2020-08" db="EMBL/GenBank/DDBJ databases">
        <title>Sequencing the genomes of 1000 actinobacteria strains.</title>
        <authorList>
            <person name="Klenk H.-P."/>
        </authorList>
    </citation>
    <scope>NUCLEOTIDE SEQUENCE [LARGE SCALE GENOMIC DNA]</scope>
    <source>
        <strain evidence="2 3">DSM 45859</strain>
    </source>
</reference>
<name>A0A840IN21_9PSEU</name>
<proteinExistence type="predicted"/>
<comment type="caution">
    <text evidence="2">The sequence shown here is derived from an EMBL/GenBank/DDBJ whole genome shotgun (WGS) entry which is preliminary data.</text>
</comment>
<feature type="compositionally biased region" description="Polar residues" evidence="1">
    <location>
        <begin position="1"/>
        <end position="13"/>
    </location>
</feature>
<keyword evidence="3" id="KW-1185">Reference proteome</keyword>
<evidence type="ECO:0000313" key="2">
    <source>
        <dbReference type="EMBL" id="MBB4682777.1"/>
    </source>
</evidence>
<organism evidence="2 3">
    <name type="scientific">Amycolatopsis jiangsuensis</name>
    <dbReference type="NCBI Taxonomy" id="1181879"/>
    <lineage>
        <taxon>Bacteria</taxon>
        <taxon>Bacillati</taxon>
        <taxon>Actinomycetota</taxon>
        <taxon>Actinomycetes</taxon>
        <taxon>Pseudonocardiales</taxon>
        <taxon>Pseudonocardiaceae</taxon>
        <taxon>Amycolatopsis</taxon>
    </lineage>
</organism>
<protein>
    <submittedName>
        <fullName evidence="2">Uncharacterized protein</fullName>
    </submittedName>
</protein>
<evidence type="ECO:0000256" key="1">
    <source>
        <dbReference type="SAM" id="MobiDB-lite"/>
    </source>
</evidence>
<evidence type="ECO:0000313" key="3">
    <source>
        <dbReference type="Proteomes" id="UP000581769"/>
    </source>
</evidence>
<feature type="region of interest" description="Disordered" evidence="1">
    <location>
        <begin position="1"/>
        <end position="29"/>
    </location>
</feature>
<feature type="region of interest" description="Disordered" evidence="1">
    <location>
        <begin position="70"/>
        <end position="158"/>
    </location>
</feature>
<gene>
    <name evidence="2" type="ORF">BJY18_000262</name>
</gene>
<sequence length="158" mass="16946">MTTPTAASRPTQPSDEHDRGPVGVGLVPPHLQLRTTDRGLATLYRHHTTIHATPPHSHHGTVGYRLPQPHYDHRTVGHPVATPRCHHMTSHPTPPHSHHQRTPGHTVPTTPLPPAAPPHDHHHTSHSQRTPGQAVPATSSSAGRPGQAGRARADGGAR</sequence>
<dbReference type="Proteomes" id="UP000581769">
    <property type="component" value="Unassembled WGS sequence"/>
</dbReference>
<dbReference type="EMBL" id="JACHMG010000001">
    <property type="protein sequence ID" value="MBB4682777.1"/>
    <property type="molecule type" value="Genomic_DNA"/>
</dbReference>